<sequence>MMQRVNPHIQTNFAPINRADIACNEGMLSLLDNRPATTHFTT</sequence>
<dbReference type="KEGG" id="pdio:PDMSB3_1790"/>
<keyword evidence="2" id="KW-1185">Reference proteome</keyword>
<dbReference type="AlphaFoldDB" id="A0A5Q4ZCP1"/>
<name>A0A5Q4ZCP1_9BURK</name>
<evidence type="ECO:0000313" key="1">
    <source>
        <dbReference type="EMBL" id="VVD28246.1"/>
    </source>
</evidence>
<protein>
    <submittedName>
        <fullName evidence="1">Uncharacterized protein</fullName>
    </submittedName>
</protein>
<gene>
    <name evidence="1" type="ORF">PDMSB3_1790</name>
</gene>
<dbReference type="Proteomes" id="UP000325811">
    <property type="component" value="Chromosome I"/>
</dbReference>
<evidence type="ECO:0000313" key="2">
    <source>
        <dbReference type="Proteomes" id="UP000325811"/>
    </source>
</evidence>
<organism evidence="1 2">
    <name type="scientific">Paraburkholderia dioscoreae</name>
    <dbReference type="NCBI Taxonomy" id="2604047"/>
    <lineage>
        <taxon>Bacteria</taxon>
        <taxon>Pseudomonadati</taxon>
        <taxon>Pseudomonadota</taxon>
        <taxon>Betaproteobacteria</taxon>
        <taxon>Burkholderiales</taxon>
        <taxon>Burkholderiaceae</taxon>
        <taxon>Paraburkholderia</taxon>
    </lineage>
</organism>
<proteinExistence type="predicted"/>
<dbReference type="EMBL" id="LR699553">
    <property type="protein sequence ID" value="VVD28246.1"/>
    <property type="molecule type" value="Genomic_DNA"/>
</dbReference>
<reference evidence="1 2" key="1">
    <citation type="submission" date="2019-08" db="EMBL/GenBank/DDBJ databases">
        <authorList>
            <person name="Herpell B J."/>
        </authorList>
    </citation>
    <scope>NUCLEOTIDE SEQUENCE [LARGE SCALE GENOMIC DNA]</scope>
    <source>
        <strain evidence="2">Msb3</strain>
    </source>
</reference>
<accession>A0A5Q4ZCP1</accession>